<dbReference type="SMART" id="SM00811">
    <property type="entry name" value="Alpha_kinase"/>
    <property type="match status" value="1"/>
</dbReference>
<evidence type="ECO:0000256" key="2">
    <source>
        <dbReference type="ARBA" id="ARBA00022679"/>
    </source>
</evidence>
<dbReference type="InterPro" id="IPR004166">
    <property type="entry name" value="a-kinase_dom"/>
</dbReference>
<dbReference type="PROSITE" id="PS51158">
    <property type="entry name" value="ALPHA_KINASE"/>
    <property type="match status" value="1"/>
</dbReference>
<accession>A0AAD4R0Q5</accession>
<keyword evidence="4" id="KW-0418">Kinase</keyword>
<organism evidence="7 8">
    <name type="scientific">Ditylenchus destructor</name>
    <dbReference type="NCBI Taxonomy" id="166010"/>
    <lineage>
        <taxon>Eukaryota</taxon>
        <taxon>Metazoa</taxon>
        <taxon>Ecdysozoa</taxon>
        <taxon>Nematoda</taxon>
        <taxon>Chromadorea</taxon>
        <taxon>Rhabditida</taxon>
        <taxon>Tylenchina</taxon>
        <taxon>Tylenchomorpha</taxon>
        <taxon>Sphaerularioidea</taxon>
        <taxon>Anguinidae</taxon>
        <taxon>Anguininae</taxon>
        <taxon>Ditylenchus</taxon>
    </lineage>
</organism>
<dbReference type="SUPFAM" id="SSF56112">
    <property type="entry name" value="Protein kinase-like (PK-like)"/>
    <property type="match status" value="1"/>
</dbReference>
<keyword evidence="3" id="KW-0547">Nucleotide-binding</keyword>
<dbReference type="GO" id="GO:0005524">
    <property type="term" value="F:ATP binding"/>
    <property type="evidence" value="ECO:0007669"/>
    <property type="project" value="UniProtKB-KW"/>
</dbReference>
<gene>
    <name evidence="7" type="ORF">DdX_15777</name>
</gene>
<evidence type="ECO:0000313" key="7">
    <source>
        <dbReference type="EMBL" id="KAI1701993.1"/>
    </source>
</evidence>
<evidence type="ECO:0000259" key="6">
    <source>
        <dbReference type="PROSITE" id="PS51158"/>
    </source>
</evidence>
<evidence type="ECO:0000256" key="5">
    <source>
        <dbReference type="ARBA" id="ARBA00022840"/>
    </source>
</evidence>
<dbReference type="PANTHER" id="PTHR45992">
    <property type="entry name" value="EUKARYOTIC ELONGATION FACTOR 2 KINASE-RELATED"/>
    <property type="match status" value="1"/>
</dbReference>
<evidence type="ECO:0000256" key="1">
    <source>
        <dbReference type="ARBA" id="ARBA00022527"/>
    </source>
</evidence>
<dbReference type="EMBL" id="JAKKPZ010000107">
    <property type="protein sequence ID" value="KAI1701993.1"/>
    <property type="molecule type" value="Genomic_DNA"/>
</dbReference>
<dbReference type="Gene3D" id="3.20.200.10">
    <property type="entry name" value="MHCK/EF2 kinase"/>
    <property type="match status" value="1"/>
</dbReference>
<protein>
    <submittedName>
        <fullName evidence="7">Alpha-kinase family domain-containing protein</fullName>
    </submittedName>
</protein>
<keyword evidence="5" id="KW-0067">ATP-binding</keyword>
<dbReference type="AlphaFoldDB" id="A0AAD4R0Q5"/>
<reference evidence="7" key="1">
    <citation type="submission" date="2022-01" db="EMBL/GenBank/DDBJ databases">
        <title>Genome Sequence Resource for Two Populations of Ditylenchus destructor, the Migratory Endoparasitic Phytonematode.</title>
        <authorList>
            <person name="Zhang H."/>
            <person name="Lin R."/>
            <person name="Xie B."/>
        </authorList>
    </citation>
    <scope>NUCLEOTIDE SEQUENCE</scope>
    <source>
        <strain evidence="7">BazhouSP</strain>
    </source>
</reference>
<dbReference type="Proteomes" id="UP001201812">
    <property type="component" value="Unassembled WGS sequence"/>
</dbReference>
<dbReference type="Pfam" id="PF02816">
    <property type="entry name" value="Alpha_kinase"/>
    <property type="match status" value="1"/>
</dbReference>
<sequence>MSCERRYGSDTKFLRFSNNADYEMLECTCKVNNLNFAVIEQLMAFSHWTFQITEGYLMVVDLQGIISTDESGRTTLELTDPAIHCTDVLRFGRTNLGEEGMKIFFARHKCNKFCQAMELNGQESTTS</sequence>
<keyword evidence="2" id="KW-0808">Transferase</keyword>
<evidence type="ECO:0000256" key="4">
    <source>
        <dbReference type="ARBA" id="ARBA00022777"/>
    </source>
</evidence>
<feature type="domain" description="Alpha-type protein kinase" evidence="6">
    <location>
        <begin position="1"/>
        <end position="122"/>
    </location>
</feature>
<keyword evidence="8" id="KW-1185">Reference proteome</keyword>
<dbReference type="PANTHER" id="PTHR45992:SF11">
    <property type="entry name" value="ALPHA-TYPE PROTEIN KINASE DOMAIN-CONTAINING PROTEIN"/>
    <property type="match status" value="1"/>
</dbReference>
<dbReference type="InterPro" id="IPR011009">
    <property type="entry name" value="Kinase-like_dom_sf"/>
</dbReference>
<evidence type="ECO:0000313" key="8">
    <source>
        <dbReference type="Proteomes" id="UP001201812"/>
    </source>
</evidence>
<name>A0AAD4R0Q5_9BILA</name>
<evidence type="ECO:0000256" key="3">
    <source>
        <dbReference type="ARBA" id="ARBA00022741"/>
    </source>
</evidence>
<dbReference type="InterPro" id="IPR051852">
    <property type="entry name" value="Alpha-type_PK"/>
</dbReference>
<keyword evidence="1" id="KW-0723">Serine/threonine-protein kinase</keyword>
<comment type="caution">
    <text evidence="7">The sequence shown here is derived from an EMBL/GenBank/DDBJ whole genome shotgun (WGS) entry which is preliminary data.</text>
</comment>
<dbReference type="GO" id="GO:0004674">
    <property type="term" value="F:protein serine/threonine kinase activity"/>
    <property type="evidence" value="ECO:0007669"/>
    <property type="project" value="UniProtKB-KW"/>
</dbReference>
<proteinExistence type="predicted"/>